<dbReference type="Gene3D" id="1.10.630.10">
    <property type="entry name" value="Cytochrome P450"/>
    <property type="match status" value="1"/>
</dbReference>
<evidence type="ECO:0000313" key="7">
    <source>
        <dbReference type="EMBL" id="KAJ4839530.1"/>
    </source>
</evidence>
<dbReference type="PANTHER" id="PTHR47953:SF1">
    <property type="entry name" value="CYTOCHROME P450 71A9"/>
    <property type="match status" value="1"/>
</dbReference>
<evidence type="ECO:0000256" key="1">
    <source>
        <dbReference type="ARBA" id="ARBA00010617"/>
    </source>
</evidence>
<reference evidence="7" key="1">
    <citation type="submission" date="2022-02" db="EMBL/GenBank/DDBJ databases">
        <authorList>
            <person name="Henning P.M."/>
            <person name="McCubbin A.G."/>
            <person name="Shore J.S."/>
        </authorList>
    </citation>
    <scope>NUCLEOTIDE SEQUENCE</scope>
    <source>
        <strain evidence="7">F60SS</strain>
        <tissue evidence="7">Leaves</tissue>
    </source>
</reference>
<keyword evidence="4" id="KW-0560">Oxidoreductase</keyword>
<dbReference type="EMBL" id="JAKUCV010003291">
    <property type="protein sequence ID" value="KAJ4839530.1"/>
    <property type="molecule type" value="Genomic_DNA"/>
</dbReference>
<dbReference type="GO" id="GO:0004497">
    <property type="term" value="F:monooxygenase activity"/>
    <property type="evidence" value="ECO:0007669"/>
    <property type="project" value="UniProtKB-KW"/>
</dbReference>
<dbReference type="InterPro" id="IPR001128">
    <property type="entry name" value="Cyt_P450"/>
</dbReference>
<keyword evidence="8" id="KW-1185">Reference proteome</keyword>
<evidence type="ECO:0000256" key="3">
    <source>
        <dbReference type="ARBA" id="ARBA00022723"/>
    </source>
</evidence>
<reference evidence="7" key="2">
    <citation type="journal article" date="2023" name="Plants (Basel)">
        <title>Annotation of the Turnera subulata (Passifloraceae) Draft Genome Reveals the S-Locus Evolved after the Divergence of Turneroideae from Passifloroideae in a Stepwise Manner.</title>
        <authorList>
            <person name="Henning P.M."/>
            <person name="Roalson E.H."/>
            <person name="Mir W."/>
            <person name="McCubbin A.G."/>
            <person name="Shore J.S."/>
        </authorList>
    </citation>
    <scope>NUCLEOTIDE SEQUENCE</scope>
    <source>
        <strain evidence="7">F60SS</strain>
    </source>
</reference>
<keyword evidence="3" id="KW-0479">Metal-binding</keyword>
<dbReference type="PRINTS" id="PR00463">
    <property type="entry name" value="EP450I"/>
</dbReference>
<evidence type="ECO:0000256" key="2">
    <source>
        <dbReference type="ARBA" id="ARBA00022617"/>
    </source>
</evidence>
<sequence>MDVFYQEIIDQHLNPERPKAAQEDILDVLLQMLKDRSLKVQLTFDHIKAILMDIFVGGTNTSAATVIWAMSFLMKNPQVMEKAQQEVRNLVGGKGFV</sequence>
<dbReference type="InterPro" id="IPR002401">
    <property type="entry name" value="Cyt_P450_E_grp-I"/>
</dbReference>
<dbReference type="InterPro" id="IPR036396">
    <property type="entry name" value="Cyt_P450_sf"/>
</dbReference>
<dbReference type="SUPFAM" id="SSF48264">
    <property type="entry name" value="Cytochrome P450"/>
    <property type="match status" value="1"/>
</dbReference>
<evidence type="ECO:0000256" key="6">
    <source>
        <dbReference type="ARBA" id="ARBA00023033"/>
    </source>
</evidence>
<name>A0A9Q0FXI9_9ROSI</name>
<evidence type="ECO:0000256" key="4">
    <source>
        <dbReference type="ARBA" id="ARBA00023002"/>
    </source>
</evidence>
<dbReference type="AlphaFoldDB" id="A0A9Q0FXI9"/>
<dbReference type="GO" id="GO:0020037">
    <property type="term" value="F:heme binding"/>
    <property type="evidence" value="ECO:0007669"/>
    <property type="project" value="InterPro"/>
</dbReference>
<dbReference type="GO" id="GO:0016705">
    <property type="term" value="F:oxidoreductase activity, acting on paired donors, with incorporation or reduction of molecular oxygen"/>
    <property type="evidence" value="ECO:0007669"/>
    <property type="project" value="InterPro"/>
</dbReference>
<evidence type="ECO:0000256" key="5">
    <source>
        <dbReference type="ARBA" id="ARBA00023004"/>
    </source>
</evidence>
<gene>
    <name evidence="7" type="ORF">Tsubulata_045340</name>
</gene>
<dbReference type="InterPro" id="IPR052306">
    <property type="entry name" value="CYP450_71D"/>
</dbReference>
<proteinExistence type="inferred from homology"/>
<feature type="non-terminal residue" evidence="7">
    <location>
        <position position="1"/>
    </location>
</feature>
<evidence type="ECO:0008006" key="9">
    <source>
        <dbReference type="Google" id="ProtNLM"/>
    </source>
</evidence>
<dbReference type="OrthoDB" id="2789670at2759"/>
<keyword evidence="2" id="KW-0349">Heme</keyword>
<dbReference type="Pfam" id="PF00067">
    <property type="entry name" value="p450"/>
    <property type="match status" value="1"/>
</dbReference>
<dbReference type="PANTHER" id="PTHR47953">
    <property type="entry name" value="OS08G0105600 PROTEIN"/>
    <property type="match status" value="1"/>
</dbReference>
<comment type="caution">
    <text evidence="7">The sequence shown here is derived from an EMBL/GenBank/DDBJ whole genome shotgun (WGS) entry which is preliminary data.</text>
</comment>
<dbReference type="Proteomes" id="UP001141552">
    <property type="component" value="Unassembled WGS sequence"/>
</dbReference>
<comment type="similarity">
    <text evidence="1">Belongs to the cytochrome P450 family.</text>
</comment>
<keyword evidence="6" id="KW-0503">Monooxygenase</keyword>
<evidence type="ECO:0000313" key="8">
    <source>
        <dbReference type="Proteomes" id="UP001141552"/>
    </source>
</evidence>
<protein>
    <recommendedName>
        <fullName evidence="9">Cytochrome P450</fullName>
    </recommendedName>
</protein>
<keyword evidence="5" id="KW-0408">Iron</keyword>
<organism evidence="7 8">
    <name type="scientific">Turnera subulata</name>
    <dbReference type="NCBI Taxonomy" id="218843"/>
    <lineage>
        <taxon>Eukaryota</taxon>
        <taxon>Viridiplantae</taxon>
        <taxon>Streptophyta</taxon>
        <taxon>Embryophyta</taxon>
        <taxon>Tracheophyta</taxon>
        <taxon>Spermatophyta</taxon>
        <taxon>Magnoliopsida</taxon>
        <taxon>eudicotyledons</taxon>
        <taxon>Gunneridae</taxon>
        <taxon>Pentapetalae</taxon>
        <taxon>rosids</taxon>
        <taxon>fabids</taxon>
        <taxon>Malpighiales</taxon>
        <taxon>Passifloraceae</taxon>
        <taxon>Turnera</taxon>
    </lineage>
</organism>
<dbReference type="GO" id="GO:0005506">
    <property type="term" value="F:iron ion binding"/>
    <property type="evidence" value="ECO:0007669"/>
    <property type="project" value="InterPro"/>
</dbReference>
<accession>A0A9Q0FXI9</accession>